<evidence type="ECO:0000256" key="3">
    <source>
        <dbReference type="ARBA" id="ARBA00022833"/>
    </source>
</evidence>
<keyword evidence="3" id="KW-0862">Zinc</keyword>
<dbReference type="SUPFAM" id="SSF57756">
    <property type="entry name" value="Retrovirus zinc finger-like domains"/>
    <property type="match status" value="1"/>
</dbReference>
<evidence type="ECO:0000256" key="4">
    <source>
        <dbReference type="PROSITE-ProRule" id="PRU00047"/>
    </source>
</evidence>
<protein>
    <recommendedName>
        <fullName evidence="5">CCHC-type domain-containing protein</fullName>
    </recommendedName>
</protein>
<dbReference type="InterPro" id="IPR008916">
    <property type="entry name" value="Retrov_capsid_C"/>
</dbReference>
<evidence type="ECO:0000256" key="2">
    <source>
        <dbReference type="ARBA" id="ARBA00022771"/>
    </source>
</evidence>
<dbReference type="SUPFAM" id="SSF47353">
    <property type="entry name" value="Retrovirus capsid dimerization domain-like"/>
    <property type="match status" value="1"/>
</dbReference>
<dbReference type="InterPro" id="IPR008919">
    <property type="entry name" value="Retrov_capsid_N"/>
</dbReference>
<keyword evidence="2 4" id="KW-0863">Zinc-finger</keyword>
<dbReference type="SMART" id="SM00343">
    <property type="entry name" value="ZnF_C2HC"/>
    <property type="match status" value="1"/>
</dbReference>
<dbReference type="Proteomes" id="UP001145742">
    <property type="component" value="Unassembled WGS sequence"/>
</dbReference>
<evidence type="ECO:0000313" key="7">
    <source>
        <dbReference type="Proteomes" id="UP001145742"/>
    </source>
</evidence>
<keyword evidence="1" id="KW-0479">Metal-binding</keyword>
<reference evidence="6" key="1">
    <citation type="submission" date="2019-10" db="EMBL/GenBank/DDBJ databases">
        <authorList>
            <person name="Soares A.E.R."/>
            <person name="Aleixo A."/>
            <person name="Schneider P."/>
            <person name="Miyaki C.Y."/>
            <person name="Schneider M.P."/>
            <person name="Mello C."/>
            <person name="Vasconcelos A.T.R."/>
        </authorList>
    </citation>
    <scope>NUCLEOTIDE SEQUENCE</scope>
    <source>
        <tissue evidence="6">Muscle</tissue>
    </source>
</reference>
<accession>A0ABQ9D2W3</accession>
<dbReference type="SUPFAM" id="SSF47943">
    <property type="entry name" value="Retrovirus capsid protein, N-terminal core domain"/>
    <property type="match status" value="1"/>
</dbReference>
<dbReference type="EMBL" id="WHWB01034384">
    <property type="protein sequence ID" value="KAJ7410800.1"/>
    <property type="molecule type" value="Genomic_DNA"/>
</dbReference>
<sequence length="358" mass="40260">MKWEPFDWKILEKTRLSVIQNGLRSPMTQQMLRFIFTADLMIPQVIQQLTDFLLPPSQQPLFLKAWQRLCDLECAKPRQQNDPLYGIQTPILMGQGQYEDGNVQAAFAPAVLQFSQMLALQALLTLHEPGKFYMFTDIQQNLHEPYAQFIDRLYKAIANHPDMDGPMKQKMFNLLAFENANEKTKRVLGHMPKYSEVADMLELVERTQQVNNAAYIAAAVQGAVALLIPKEQKLKGGKKAKRCFKCGKSGHLKAQCKAVSQNQATGQAKWCVLCKKAMHNTAECCKAGNEAVSVKIPHAMMRTQGAWPVMAQPQMPQTYLTPSALPQVPLTPPAQTQVPLTCTAPPLTGVPEWTWKQQ</sequence>
<evidence type="ECO:0000259" key="5">
    <source>
        <dbReference type="PROSITE" id="PS50158"/>
    </source>
</evidence>
<keyword evidence="7" id="KW-1185">Reference proteome</keyword>
<dbReference type="InterPro" id="IPR036875">
    <property type="entry name" value="Znf_CCHC_sf"/>
</dbReference>
<dbReference type="Pfam" id="PF00098">
    <property type="entry name" value="zf-CCHC"/>
    <property type="match status" value="1"/>
</dbReference>
<name>A0ABQ9D2W3_9PASS</name>
<dbReference type="Gene3D" id="1.10.1200.30">
    <property type="match status" value="1"/>
</dbReference>
<dbReference type="InterPro" id="IPR001878">
    <property type="entry name" value="Znf_CCHC"/>
</dbReference>
<evidence type="ECO:0000313" key="6">
    <source>
        <dbReference type="EMBL" id="KAJ7410800.1"/>
    </source>
</evidence>
<feature type="domain" description="CCHC-type" evidence="5">
    <location>
        <begin position="242"/>
        <end position="257"/>
    </location>
</feature>
<dbReference type="InterPro" id="IPR045345">
    <property type="entry name" value="Gag_p24_C"/>
</dbReference>
<gene>
    <name evidence="6" type="ORF">WISP_106271</name>
</gene>
<dbReference type="PROSITE" id="PS50158">
    <property type="entry name" value="ZF_CCHC"/>
    <property type="match status" value="1"/>
</dbReference>
<comment type="caution">
    <text evidence="6">The sequence shown here is derived from an EMBL/GenBank/DDBJ whole genome shotgun (WGS) entry which is preliminary data.</text>
</comment>
<dbReference type="Gene3D" id="4.10.60.10">
    <property type="entry name" value="Zinc finger, CCHC-type"/>
    <property type="match status" value="1"/>
</dbReference>
<dbReference type="PANTHER" id="PTHR40389:SF3">
    <property type="entry name" value="IGE-BINDING PROTEIN"/>
    <property type="match status" value="1"/>
</dbReference>
<organism evidence="6 7">
    <name type="scientific">Willisornis vidua</name>
    <name type="common">Xingu scale-backed antbird</name>
    <dbReference type="NCBI Taxonomy" id="1566151"/>
    <lineage>
        <taxon>Eukaryota</taxon>
        <taxon>Metazoa</taxon>
        <taxon>Chordata</taxon>
        <taxon>Craniata</taxon>
        <taxon>Vertebrata</taxon>
        <taxon>Euteleostomi</taxon>
        <taxon>Archelosauria</taxon>
        <taxon>Archosauria</taxon>
        <taxon>Dinosauria</taxon>
        <taxon>Saurischia</taxon>
        <taxon>Theropoda</taxon>
        <taxon>Coelurosauria</taxon>
        <taxon>Aves</taxon>
        <taxon>Neognathae</taxon>
        <taxon>Neoaves</taxon>
        <taxon>Telluraves</taxon>
        <taxon>Australaves</taxon>
        <taxon>Passeriformes</taxon>
        <taxon>Thamnophilidae</taxon>
        <taxon>Willisornis</taxon>
    </lineage>
</organism>
<dbReference type="InterPro" id="IPR050195">
    <property type="entry name" value="Primate_lentivir_Gag_pol-like"/>
</dbReference>
<proteinExistence type="predicted"/>
<dbReference type="Pfam" id="PF19317">
    <property type="entry name" value="Gag_p24_C"/>
    <property type="match status" value="1"/>
</dbReference>
<evidence type="ECO:0000256" key="1">
    <source>
        <dbReference type="ARBA" id="ARBA00022723"/>
    </source>
</evidence>
<dbReference type="Gene3D" id="1.10.375.10">
    <property type="entry name" value="Human Immunodeficiency Virus Type 1 Capsid Protein"/>
    <property type="match status" value="1"/>
</dbReference>
<dbReference type="Pfam" id="PF00607">
    <property type="entry name" value="Gag_p24"/>
    <property type="match status" value="1"/>
</dbReference>
<dbReference type="PANTHER" id="PTHR40389">
    <property type="entry name" value="ENDOGENOUS RETROVIRUS GROUP K MEMBER 24 GAG POLYPROTEIN-RELATED"/>
    <property type="match status" value="1"/>
</dbReference>